<dbReference type="GO" id="GO:0005789">
    <property type="term" value="C:endoplasmic reticulum membrane"/>
    <property type="evidence" value="ECO:0007669"/>
    <property type="project" value="UniProtKB-SubCell"/>
</dbReference>
<keyword evidence="5" id="KW-0256">Endoplasmic reticulum</keyword>
<feature type="domain" description="TLC" evidence="11">
    <location>
        <begin position="145"/>
        <end position="417"/>
    </location>
</feature>
<keyword evidence="4 10" id="KW-0812">Transmembrane</keyword>
<dbReference type="Pfam" id="PF03798">
    <property type="entry name" value="TRAM_LAG1_CLN8"/>
    <property type="match status" value="2"/>
</dbReference>
<dbReference type="PANTHER" id="PTHR12560:SF11">
    <property type="entry name" value="CERAMIDE SYNTHASE LAC1-RELATED"/>
    <property type="match status" value="1"/>
</dbReference>
<dbReference type="PIRSF" id="PIRSF005225">
    <property type="entry name" value="LAG1_LAC1"/>
    <property type="match status" value="1"/>
</dbReference>
<dbReference type="STRING" id="289078.A0A2X0L9H7"/>
<evidence type="ECO:0000256" key="9">
    <source>
        <dbReference type="SAM" id="MobiDB-lite"/>
    </source>
</evidence>
<evidence type="ECO:0000256" key="10">
    <source>
        <dbReference type="SAM" id="Phobius"/>
    </source>
</evidence>
<dbReference type="GO" id="GO:0050291">
    <property type="term" value="F:sphingosine N-acyltransferase activity"/>
    <property type="evidence" value="ECO:0007669"/>
    <property type="project" value="InterPro"/>
</dbReference>
<name>A0A2X0L9H7_9BASI</name>
<evidence type="ECO:0000256" key="8">
    <source>
        <dbReference type="ARBA" id="ARBA00023180"/>
    </source>
</evidence>
<keyword evidence="7 10" id="KW-0472">Membrane</keyword>
<evidence type="ECO:0000256" key="7">
    <source>
        <dbReference type="ARBA" id="ARBA00023136"/>
    </source>
</evidence>
<keyword evidence="6 10" id="KW-1133">Transmembrane helix</keyword>
<comment type="similarity">
    <text evidence="2">Belongs to the sphingosine N-acyltransferase family.</text>
</comment>
<dbReference type="AlphaFoldDB" id="A0A2X0L9H7"/>
<feature type="transmembrane region" description="Helical" evidence="10">
    <location>
        <begin position="105"/>
        <end position="129"/>
    </location>
</feature>
<keyword evidence="3" id="KW-0808">Transferase</keyword>
<dbReference type="EMBL" id="FMWP01000060">
    <property type="protein sequence ID" value="SCZ94951.1"/>
    <property type="molecule type" value="Genomic_DNA"/>
</dbReference>
<dbReference type="SMART" id="SM00724">
    <property type="entry name" value="TLC"/>
    <property type="match status" value="1"/>
</dbReference>
<dbReference type="Proteomes" id="UP000249723">
    <property type="component" value="Unassembled WGS sequence"/>
</dbReference>
<evidence type="ECO:0000256" key="2">
    <source>
        <dbReference type="ARBA" id="ARBA00009808"/>
    </source>
</evidence>
<dbReference type="GO" id="GO:0046513">
    <property type="term" value="P:ceramide biosynthetic process"/>
    <property type="evidence" value="ECO:0007669"/>
    <property type="project" value="InterPro"/>
</dbReference>
<feature type="transmembrane region" description="Helical" evidence="10">
    <location>
        <begin position="75"/>
        <end position="93"/>
    </location>
</feature>
<evidence type="ECO:0000313" key="13">
    <source>
        <dbReference type="Proteomes" id="UP000249723"/>
    </source>
</evidence>
<evidence type="ECO:0000259" key="11">
    <source>
        <dbReference type="SMART" id="SM00724"/>
    </source>
</evidence>
<feature type="transmembrane region" description="Helical" evidence="10">
    <location>
        <begin position="197"/>
        <end position="216"/>
    </location>
</feature>
<feature type="transmembrane region" description="Helical" evidence="10">
    <location>
        <begin position="150"/>
        <end position="168"/>
    </location>
</feature>
<evidence type="ECO:0000256" key="4">
    <source>
        <dbReference type="ARBA" id="ARBA00022692"/>
    </source>
</evidence>
<evidence type="ECO:0000256" key="5">
    <source>
        <dbReference type="ARBA" id="ARBA00022824"/>
    </source>
</evidence>
<dbReference type="OrthoDB" id="3053196at2759"/>
<evidence type="ECO:0000256" key="6">
    <source>
        <dbReference type="ARBA" id="ARBA00022989"/>
    </source>
</evidence>
<reference evidence="13" key="1">
    <citation type="submission" date="2016-10" db="EMBL/GenBank/DDBJ databases">
        <authorList>
            <person name="Jeantristanb JTB J.-T."/>
            <person name="Ricardo R."/>
        </authorList>
    </citation>
    <scope>NUCLEOTIDE SEQUENCE [LARGE SCALE GENOMIC DNA]</scope>
</reference>
<comment type="subcellular location">
    <subcellularLocation>
        <location evidence="1">Endoplasmic reticulum membrane</location>
        <topology evidence="1">Multi-pass membrane protein</topology>
    </subcellularLocation>
</comment>
<organism evidence="12 13">
    <name type="scientific">Microbotryum saponariae</name>
    <dbReference type="NCBI Taxonomy" id="289078"/>
    <lineage>
        <taxon>Eukaryota</taxon>
        <taxon>Fungi</taxon>
        <taxon>Dikarya</taxon>
        <taxon>Basidiomycota</taxon>
        <taxon>Pucciniomycotina</taxon>
        <taxon>Microbotryomycetes</taxon>
        <taxon>Microbotryales</taxon>
        <taxon>Microbotryaceae</taxon>
        <taxon>Microbotryum</taxon>
    </lineage>
</organism>
<dbReference type="InterPro" id="IPR006634">
    <property type="entry name" value="TLC-dom"/>
</dbReference>
<gene>
    <name evidence="12" type="ORF">BZ3500_MVSOF-1268-A1-R1_CHR11-3G03502</name>
</gene>
<keyword evidence="8" id="KW-0325">Glycoprotein</keyword>
<protein>
    <submittedName>
        <fullName evidence="12">BZ3500_MvSof-1268-A1-R1_Chr11-3g03502 protein</fullName>
    </submittedName>
</protein>
<evidence type="ECO:0000313" key="12">
    <source>
        <dbReference type="EMBL" id="SCZ94951.1"/>
    </source>
</evidence>
<dbReference type="PANTHER" id="PTHR12560">
    <property type="entry name" value="LONGEVITY ASSURANCE FACTOR 1 LAG1"/>
    <property type="match status" value="1"/>
</dbReference>
<accession>A0A2X0L9H7</accession>
<feature type="transmembrane region" description="Helical" evidence="10">
    <location>
        <begin position="390"/>
        <end position="409"/>
    </location>
</feature>
<proteinExistence type="inferred from homology"/>
<keyword evidence="13" id="KW-1185">Reference proteome</keyword>
<sequence length="454" mass="52575">MARKRSNSVKEALRQLEPTSYSTERRNGPTGAQQPASAVASPFIRWLVQPTESVKLIALISGAWAAIEYTRPAKLINPLSPLLFISYPLVPALNENTPRFDKGPLDLAFVLFYIVVLSFMREATTRFIVRPIARRLGLSSEAKLQRFMEQAYAIVYFSASGSFGLWVMSHQKSWWYNTKHLWLEYPHWRMEGRLKSYYLLQLAYWCQQMLVLILGLEKPRSDFKELVIHHVVTLWLVGWSCEPCLPAFRHTSNRLSVSRASHADFLNLTMIGTAIFVSMDLPDICLALSKCLNYLNLQRTSECSFVLFLCVWNKHATQHLLTCLCSFFDILISYMRHYLNIRILFSVWNEFDLIPHEYRSWTAAADHPSGWWLLYGRQTLVLPPWLKYQIFAPIMALQLVNTFWSFLIWRILWRMIAGIPAVDTREDGEASDDGRQLIDRSATAVPRKTIKKSQ</sequence>
<feature type="region of interest" description="Disordered" evidence="9">
    <location>
        <begin position="1"/>
        <end position="35"/>
    </location>
</feature>
<feature type="transmembrane region" description="Helical" evidence="10">
    <location>
        <begin position="320"/>
        <end position="339"/>
    </location>
</feature>
<evidence type="ECO:0000256" key="3">
    <source>
        <dbReference type="ARBA" id="ARBA00022679"/>
    </source>
</evidence>
<evidence type="ECO:0000256" key="1">
    <source>
        <dbReference type="ARBA" id="ARBA00004477"/>
    </source>
</evidence>
<dbReference type="InterPro" id="IPR016439">
    <property type="entry name" value="Lag1/Lac1-like"/>
</dbReference>